<evidence type="ECO:0000256" key="2">
    <source>
        <dbReference type="ARBA" id="ARBA00012425"/>
    </source>
</evidence>
<dbReference type="Gene3D" id="1.10.510.10">
    <property type="entry name" value="Transferase(Phosphotransferase) domain 1"/>
    <property type="match status" value="1"/>
</dbReference>
<dbReference type="PANTHER" id="PTHR24056:SF171">
    <property type="entry name" value="CYCLIN-DEPENDENT KINASE 20"/>
    <property type="match status" value="1"/>
</dbReference>
<dbReference type="InterPro" id="IPR050108">
    <property type="entry name" value="CDK"/>
</dbReference>
<dbReference type="InterPro" id="IPR011009">
    <property type="entry name" value="Kinase-like_dom_sf"/>
</dbReference>
<feature type="binding site" evidence="14">
    <location>
        <position position="39"/>
    </location>
    <ligand>
        <name>ATP</name>
        <dbReference type="ChEBI" id="CHEBI:30616"/>
    </ligand>
</feature>
<evidence type="ECO:0000256" key="3">
    <source>
        <dbReference type="ARBA" id="ARBA00022527"/>
    </source>
</evidence>
<evidence type="ECO:0000313" key="17">
    <source>
        <dbReference type="EMBL" id="OQR95247.1"/>
    </source>
</evidence>
<evidence type="ECO:0000256" key="4">
    <source>
        <dbReference type="ARBA" id="ARBA00022679"/>
    </source>
</evidence>
<dbReference type="InterPro" id="IPR000719">
    <property type="entry name" value="Prot_kinase_dom"/>
</dbReference>
<dbReference type="PROSITE" id="PS00107">
    <property type="entry name" value="PROTEIN_KINASE_ATP"/>
    <property type="match status" value="1"/>
</dbReference>
<evidence type="ECO:0000256" key="15">
    <source>
        <dbReference type="RuleBase" id="RU000304"/>
    </source>
</evidence>
<evidence type="ECO:0000256" key="11">
    <source>
        <dbReference type="ARBA" id="ARBA00042858"/>
    </source>
</evidence>
<comment type="catalytic activity">
    <reaction evidence="12">
        <text>L-threonyl-[protein] + ATP = O-phospho-L-threonyl-[protein] + ADP + H(+)</text>
        <dbReference type="Rhea" id="RHEA:46608"/>
        <dbReference type="Rhea" id="RHEA-COMP:11060"/>
        <dbReference type="Rhea" id="RHEA-COMP:11605"/>
        <dbReference type="ChEBI" id="CHEBI:15378"/>
        <dbReference type="ChEBI" id="CHEBI:30013"/>
        <dbReference type="ChEBI" id="CHEBI:30616"/>
        <dbReference type="ChEBI" id="CHEBI:61977"/>
        <dbReference type="ChEBI" id="CHEBI:456216"/>
        <dbReference type="EC" id="2.7.11.22"/>
    </reaction>
</comment>
<comment type="caution">
    <text evidence="17">The sequence shown here is derived from an EMBL/GenBank/DDBJ whole genome shotgun (WGS) entry which is preliminary data.</text>
</comment>
<comment type="subunit">
    <text evidence="8">May form a complex composed of at least the catalytic subunit CRK2 and a cyclin.</text>
</comment>
<name>A0A1V9ZBE3_ACHHY</name>
<evidence type="ECO:0000256" key="6">
    <source>
        <dbReference type="ARBA" id="ARBA00022777"/>
    </source>
</evidence>
<keyword evidence="18" id="KW-1185">Reference proteome</keyword>
<dbReference type="PROSITE" id="PS00108">
    <property type="entry name" value="PROTEIN_KINASE_ST"/>
    <property type="match status" value="1"/>
</dbReference>
<keyword evidence="3 15" id="KW-0723">Serine/threonine-protein kinase</keyword>
<dbReference type="FunFam" id="1.10.510.10:FF:000624">
    <property type="entry name" value="Mitogen-activated protein kinase"/>
    <property type="match status" value="1"/>
</dbReference>
<keyword evidence="6 17" id="KW-0418">Kinase</keyword>
<comment type="catalytic activity">
    <reaction evidence="13">
        <text>L-seryl-[protein] + ATP = O-phospho-L-seryl-[protein] + ADP + H(+)</text>
        <dbReference type="Rhea" id="RHEA:17989"/>
        <dbReference type="Rhea" id="RHEA-COMP:9863"/>
        <dbReference type="Rhea" id="RHEA-COMP:11604"/>
        <dbReference type="ChEBI" id="CHEBI:15378"/>
        <dbReference type="ChEBI" id="CHEBI:29999"/>
        <dbReference type="ChEBI" id="CHEBI:30616"/>
        <dbReference type="ChEBI" id="CHEBI:83421"/>
        <dbReference type="ChEBI" id="CHEBI:456216"/>
        <dbReference type="EC" id="2.7.11.22"/>
    </reaction>
</comment>
<gene>
    <name evidence="17" type="ORF">ACHHYP_00222</name>
</gene>
<evidence type="ECO:0000256" key="9">
    <source>
        <dbReference type="ARBA" id="ARBA00039612"/>
    </source>
</evidence>
<evidence type="ECO:0000256" key="7">
    <source>
        <dbReference type="ARBA" id="ARBA00022840"/>
    </source>
</evidence>
<dbReference type="InterPro" id="IPR017441">
    <property type="entry name" value="Protein_kinase_ATP_BS"/>
</dbReference>
<dbReference type="Gene3D" id="3.30.200.20">
    <property type="entry name" value="Phosphorylase Kinase, domain 1"/>
    <property type="match status" value="1"/>
</dbReference>
<dbReference type="OrthoDB" id="1732493at2759"/>
<accession>A0A1V9ZBE3</accession>
<dbReference type="AlphaFoldDB" id="A0A1V9ZBE3"/>
<dbReference type="Proteomes" id="UP000243579">
    <property type="component" value="Unassembled WGS sequence"/>
</dbReference>
<sequence>MLDRPFEETYELLERLGHGNFGEVHRIREVATGRVLALKRIRVGGDAERMELVPSAAFNEIQAMEHLSHPNIVQLLQVIPEGASVGLVLEYMDTDLAKLMARATAPFTPSAVKSLLFMLLRGVEYCHRCRIMHRDLKPSNLLVGADGVLKLSDFGLATVYTGPAREYSHTVATRWYRAPELLFGSRSYDPAVDLWSVGVIFAELLQHAPLFPGLNDIDQLFRVLQVLGSPAYDGLEALPDYHKVSFPAFKPIPLSRLFPDTSPDALDLLAGLLAYDPKARLTATQALQHAYFSSHPPPSPRIPAHYLEGAVDSQNPAKRGGDFVPTLVSLDLDIGYL</sequence>
<evidence type="ECO:0000256" key="13">
    <source>
        <dbReference type="ARBA" id="ARBA00048367"/>
    </source>
</evidence>
<dbReference type="Pfam" id="PF00069">
    <property type="entry name" value="Pkinase"/>
    <property type="match status" value="1"/>
</dbReference>
<keyword evidence="7 14" id="KW-0067">ATP-binding</keyword>
<dbReference type="EC" id="2.7.11.22" evidence="2"/>
<keyword evidence="4" id="KW-0808">Transferase</keyword>
<evidence type="ECO:0000256" key="10">
    <source>
        <dbReference type="ARBA" id="ARBA00041902"/>
    </source>
</evidence>
<dbReference type="SUPFAM" id="SSF56112">
    <property type="entry name" value="Protein kinase-like (PK-like)"/>
    <property type="match status" value="1"/>
</dbReference>
<evidence type="ECO:0000256" key="5">
    <source>
        <dbReference type="ARBA" id="ARBA00022741"/>
    </source>
</evidence>
<dbReference type="GO" id="GO:0005524">
    <property type="term" value="F:ATP binding"/>
    <property type="evidence" value="ECO:0007669"/>
    <property type="project" value="UniProtKB-UniRule"/>
</dbReference>
<comment type="similarity">
    <text evidence="1">Belongs to the protein kinase superfamily. CMGC Ser/Thr protein kinase family. CDC2/CDKX subfamily.</text>
</comment>
<dbReference type="GO" id="GO:0004693">
    <property type="term" value="F:cyclin-dependent protein serine/threonine kinase activity"/>
    <property type="evidence" value="ECO:0007669"/>
    <property type="project" value="UniProtKB-EC"/>
</dbReference>
<evidence type="ECO:0000256" key="8">
    <source>
        <dbReference type="ARBA" id="ARBA00038543"/>
    </source>
</evidence>
<evidence type="ECO:0000256" key="12">
    <source>
        <dbReference type="ARBA" id="ARBA00047811"/>
    </source>
</evidence>
<keyword evidence="5 14" id="KW-0547">Nucleotide-binding</keyword>
<reference evidence="17 18" key="1">
    <citation type="journal article" date="2014" name="Genome Biol. Evol.">
        <title>The secreted proteins of Achlya hypogyna and Thraustotheca clavata identify the ancestral oomycete secretome and reveal gene acquisitions by horizontal gene transfer.</title>
        <authorList>
            <person name="Misner I."/>
            <person name="Blouin N."/>
            <person name="Leonard G."/>
            <person name="Richards T.A."/>
            <person name="Lane C.E."/>
        </authorList>
    </citation>
    <scope>NUCLEOTIDE SEQUENCE [LARGE SCALE GENOMIC DNA]</scope>
    <source>
        <strain evidence="17 18">ATCC 48635</strain>
    </source>
</reference>
<evidence type="ECO:0000256" key="14">
    <source>
        <dbReference type="PROSITE-ProRule" id="PRU10141"/>
    </source>
</evidence>
<proteinExistence type="inferred from homology"/>
<dbReference type="InterPro" id="IPR008271">
    <property type="entry name" value="Ser/Thr_kinase_AS"/>
</dbReference>
<evidence type="ECO:0000259" key="16">
    <source>
        <dbReference type="PROSITE" id="PS50011"/>
    </source>
</evidence>
<dbReference type="PANTHER" id="PTHR24056">
    <property type="entry name" value="CELL DIVISION PROTEIN KINASE"/>
    <property type="match status" value="1"/>
</dbReference>
<dbReference type="GO" id="GO:0005634">
    <property type="term" value="C:nucleus"/>
    <property type="evidence" value="ECO:0007669"/>
    <property type="project" value="TreeGrafter"/>
</dbReference>
<organism evidence="17 18">
    <name type="scientific">Achlya hypogyna</name>
    <name type="common">Oomycete</name>
    <name type="synonym">Protoachlya hypogyna</name>
    <dbReference type="NCBI Taxonomy" id="1202772"/>
    <lineage>
        <taxon>Eukaryota</taxon>
        <taxon>Sar</taxon>
        <taxon>Stramenopiles</taxon>
        <taxon>Oomycota</taxon>
        <taxon>Saprolegniomycetes</taxon>
        <taxon>Saprolegniales</taxon>
        <taxon>Achlyaceae</taxon>
        <taxon>Achlya</taxon>
    </lineage>
</organism>
<evidence type="ECO:0000256" key="1">
    <source>
        <dbReference type="ARBA" id="ARBA00006485"/>
    </source>
</evidence>
<dbReference type="STRING" id="1202772.A0A1V9ZBE3"/>
<dbReference type="SMART" id="SM00220">
    <property type="entry name" value="S_TKc"/>
    <property type="match status" value="1"/>
</dbReference>
<evidence type="ECO:0000313" key="18">
    <source>
        <dbReference type="Proteomes" id="UP000243579"/>
    </source>
</evidence>
<dbReference type="PROSITE" id="PS50011">
    <property type="entry name" value="PROTEIN_KINASE_DOM"/>
    <property type="match status" value="1"/>
</dbReference>
<dbReference type="EMBL" id="JNBR01000332">
    <property type="protein sequence ID" value="OQR95247.1"/>
    <property type="molecule type" value="Genomic_DNA"/>
</dbReference>
<protein>
    <recommendedName>
        <fullName evidence="9">Cyclin-dependent kinase 2 homolog</fullName>
        <ecNumber evidence="2">2.7.11.22</ecNumber>
    </recommendedName>
    <alternativeName>
        <fullName evidence="10">Cell division control protein 2 homolog</fullName>
    </alternativeName>
    <alternativeName>
        <fullName evidence="11">cdc2-related kinase 2</fullName>
    </alternativeName>
</protein>
<feature type="domain" description="Protein kinase" evidence="16">
    <location>
        <begin position="10"/>
        <end position="292"/>
    </location>
</feature>